<dbReference type="PROSITE" id="PS51352">
    <property type="entry name" value="THIOREDOXIN_2"/>
    <property type="match status" value="1"/>
</dbReference>
<dbReference type="PANTHER" id="PTHR42852:SF18">
    <property type="entry name" value="CHROMOSOME UNDETERMINED SCAFFOLD_47, WHOLE GENOME SHOTGUN SEQUENCE"/>
    <property type="match status" value="1"/>
</dbReference>
<dbReference type="GO" id="GO:0016491">
    <property type="term" value="F:oxidoreductase activity"/>
    <property type="evidence" value="ECO:0007669"/>
    <property type="project" value="InterPro"/>
</dbReference>
<sequence>MFNQFKSFLSVTTLMLIIFSSQSIAEKAPDFSLEGDNGRINLADFKNKVVYVDFWASWCKPCRKSFPFMNEMEKKYGKRGLKIIAINLDSDTGAAKSFLKKNKADFTIAYDPDGKTPDKYKLRVMPTSYLIDKNGNIQNVHKGFKEEQRKELENKIVKLLNKR</sequence>
<gene>
    <name evidence="2" type="ORF">MNBD_GAMMA07-1621</name>
</gene>
<dbReference type="PANTHER" id="PTHR42852">
    <property type="entry name" value="THIOL:DISULFIDE INTERCHANGE PROTEIN DSBE"/>
    <property type="match status" value="1"/>
</dbReference>
<dbReference type="InterPro" id="IPR036249">
    <property type="entry name" value="Thioredoxin-like_sf"/>
</dbReference>
<evidence type="ECO:0000259" key="1">
    <source>
        <dbReference type="PROSITE" id="PS51352"/>
    </source>
</evidence>
<feature type="domain" description="Thioredoxin" evidence="1">
    <location>
        <begin position="22"/>
        <end position="161"/>
    </location>
</feature>
<organism evidence="2">
    <name type="scientific">hydrothermal vent metagenome</name>
    <dbReference type="NCBI Taxonomy" id="652676"/>
    <lineage>
        <taxon>unclassified sequences</taxon>
        <taxon>metagenomes</taxon>
        <taxon>ecological metagenomes</taxon>
    </lineage>
</organism>
<accession>A0A3B0WN86</accession>
<dbReference type="EMBL" id="UOFF01000047">
    <property type="protein sequence ID" value="VAW54040.1"/>
    <property type="molecule type" value="Genomic_DNA"/>
</dbReference>
<dbReference type="SUPFAM" id="SSF52833">
    <property type="entry name" value="Thioredoxin-like"/>
    <property type="match status" value="1"/>
</dbReference>
<dbReference type="Gene3D" id="3.40.30.10">
    <property type="entry name" value="Glutaredoxin"/>
    <property type="match status" value="1"/>
</dbReference>
<dbReference type="Pfam" id="PF08534">
    <property type="entry name" value="Redoxin"/>
    <property type="match status" value="1"/>
</dbReference>
<dbReference type="AlphaFoldDB" id="A0A3B0WN86"/>
<dbReference type="InterPro" id="IPR013766">
    <property type="entry name" value="Thioredoxin_domain"/>
</dbReference>
<proteinExistence type="predicted"/>
<protein>
    <submittedName>
        <fullName evidence="2">Thioredoxin family protein</fullName>
    </submittedName>
</protein>
<dbReference type="InterPro" id="IPR050553">
    <property type="entry name" value="Thioredoxin_ResA/DsbE_sf"/>
</dbReference>
<name>A0A3B0WN86_9ZZZZ</name>
<reference evidence="2" key="1">
    <citation type="submission" date="2018-06" db="EMBL/GenBank/DDBJ databases">
        <authorList>
            <person name="Zhirakovskaya E."/>
        </authorList>
    </citation>
    <scope>NUCLEOTIDE SEQUENCE</scope>
</reference>
<dbReference type="CDD" id="cd02966">
    <property type="entry name" value="TlpA_like_family"/>
    <property type="match status" value="1"/>
</dbReference>
<evidence type="ECO:0000313" key="2">
    <source>
        <dbReference type="EMBL" id="VAW54040.1"/>
    </source>
</evidence>
<dbReference type="InterPro" id="IPR013740">
    <property type="entry name" value="Redoxin"/>
</dbReference>